<name>A0A7J6TEK9_PEROL</name>
<gene>
    <name evidence="1" type="ORF">FOZ63_001488</name>
</gene>
<dbReference type="AlphaFoldDB" id="A0A7J6TEK9"/>
<evidence type="ECO:0000313" key="2">
    <source>
        <dbReference type="Proteomes" id="UP000553632"/>
    </source>
</evidence>
<accession>A0A7J6TEK9</accession>
<keyword evidence="2" id="KW-1185">Reference proteome</keyword>
<dbReference type="InterPro" id="IPR011989">
    <property type="entry name" value="ARM-like"/>
</dbReference>
<dbReference type="InterPro" id="IPR016024">
    <property type="entry name" value="ARM-type_fold"/>
</dbReference>
<dbReference type="Proteomes" id="UP000553632">
    <property type="component" value="Unassembled WGS sequence"/>
</dbReference>
<comment type="caution">
    <text evidence="1">The sequence shown here is derived from an EMBL/GenBank/DDBJ whole genome shotgun (WGS) entry which is preliminary data.</text>
</comment>
<sequence length="456" mass="50597">MAESNRYREEVDRLATSRACRSIDRGQWNVLEGYVVAEAAARQSRDHRIHSKPNLDLHNAESTLKSPVEPKASILAVITLRRSSMLRVMVARSSLDEREVWQHLITVVKPQADSLKDVLSERQPLHPGESGSPIPTQQSIPSLWAEIDRITDQSLGSIWLGSVLPVLERTCARVVDAGDLTPSSAIADSKRVSVCGFYLWLSLLPEDYWHSASLVELLISRVEEDTEGWDVDDLDDRVEIYMMLRAVSKASAAVEALTPILTRLLCKPLLACLGCEFPYLRSAASLVMSSLASKTGVSSVGELIYENADRIVDQVVFVIRHSANPSSAAPLVLALSRYSADSPEEMSFWLSDIVKELIKVNTKDETWVLQCLSAVLWVIFKAQYPTIHNHRSDEPSPSEALPPLEALFASLSHDPTAAVWQPRTRGDAIGATALSDEELRRPLTPSEWMAKVSLER</sequence>
<dbReference type="SUPFAM" id="SSF48371">
    <property type="entry name" value="ARM repeat"/>
    <property type="match status" value="1"/>
</dbReference>
<organism evidence="1 2">
    <name type="scientific">Perkinsus olseni</name>
    <name type="common">Perkinsus atlanticus</name>
    <dbReference type="NCBI Taxonomy" id="32597"/>
    <lineage>
        <taxon>Eukaryota</taxon>
        <taxon>Sar</taxon>
        <taxon>Alveolata</taxon>
        <taxon>Perkinsozoa</taxon>
        <taxon>Perkinsea</taxon>
        <taxon>Perkinsida</taxon>
        <taxon>Perkinsidae</taxon>
        <taxon>Perkinsus</taxon>
    </lineage>
</organism>
<evidence type="ECO:0000313" key="1">
    <source>
        <dbReference type="EMBL" id="KAF4743545.1"/>
    </source>
</evidence>
<reference evidence="1 2" key="1">
    <citation type="submission" date="2020-04" db="EMBL/GenBank/DDBJ databases">
        <title>Perkinsus olseni comparative genomics.</title>
        <authorList>
            <person name="Bogema D.R."/>
        </authorList>
    </citation>
    <scope>NUCLEOTIDE SEQUENCE [LARGE SCALE GENOMIC DNA]</scope>
    <source>
        <strain evidence="1 2">ATCC PRA-207</strain>
    </source>
</reference>
<protein>
    <submittedName>
        <fullName evidence="1">Uncharacterized protein</fullName>
    </submittedName>
</protein>
<dbReference type="Pfam" id="PF21547">
    <property type="entry name" value="TTI1"/>
    <property type="match status" value="1"/>
</dbReference>
<feature type="non-terminal residue" evidence="1">
    <location>
        <position position="1"/>
    </location>
</feature>
<dbReference type="EMBL" id="JABANO010011396">
    <property type="protein sequence ID" value="KAF4743545.1"/>
    <property type="molecule type" value="Genomic_DNA"/>
</dbReference>
<proteinExistence type="predicted"/>
<dbReference type="InterPro" id="IPR049362">
    <property type="entry name" value="TTI1_rpt"/>
</dbReference>
<dbReference type="Gene3D" id="1.25.10.10">
    <property type="entry name" value="Leucine-rich Repeat Variant"/>
    <property type="match status" value="1"/>
</dbReference>